<dbReference type="CDD" id="cd07896">
    <property type="entry name" value="Adenylation_kDNA_ligase_like"/>
    <property type="match status" value="1"/>
</dbReference>
<evidence type="ECO:0000256" key="5">
    <source>
        <dbReference type="ARBA" id="ARBA00023204"/>
    </source>
</evidence>
<reference evidence="9 10" key="1">
    <citation type="submission" date="2024-09" db="EMBL/GenBank/DDBJ databases">
        <authorList>
            <person name="Sun Q."/>
            <person name="Mori K."/>
        </authorList>
    </citation>
    <scope>NUCLEOTIDE SEQUENCE [LARGE SCALE GENOMIC DNA]</scope>
    <source>
        <strain evidence="9 10">CCM 7539</strain>
    </source>
</reference>
<proteinExistence type="predicted"/>
<name>A0ABV6H0Z0_9PAST</name>
<dbReference type="PANTHER" id="PTHR47810:SF1">
    <property type="entry name" value="DNA LIGASE B"/>
    <property type="match status" value="1"/>
</dbReference>
<keyword evidence="2 9" id="KW-0436">Ligase</keyword>
<dbReference type="RefSeq" id="WP_382370622.1">
    <property type="nucleotide sequence ID" value="NZ_JBHLWB010000006.1"/>
</dbReference>
<accession>A0ABV6H0Z0</accession>
<evidence type="ECO:0000256" key="1">
    <source>
        <dbReference type="ARBA" id="ARBA00001968"/>
    </source>
</evidence>
<keyword evidence="4" id="KW-0227">DNA damage</keyword>
<keyword evidence="10" id="KW-1185">Reference proteome</keyword>
<dbReference type="PROSITE" id="PS50160">
    <property type="entry name" value="DNA_LIGASE_A3"/>
    <property type="match status" value="1"/>
</dbReference>
<dbReference type="EC" id="6.5.1.1" evidence="9"/>
<keyword evidence="7" id="KW-0732">Signal</keyword>
<feature type="domain" description="ATP-dependent DNA ligase family profile" evidence="8">
    <location>
        <begin position="109"/>
        <end position="201"/>
    </location>
</feature>
<evidence type="ECO:0000259" key="8">
    <source>
        <dbReference type="PROSITE" id="PS50160"/>
    </source>
</evidence>
<dbReference type="InterPro" id="IPR012340">
    <property type="entry name" value="NA-bd_OB-fold"/>
</dbReference>
<evidence type="ECO:0000256" key="6">
    <source>
        <dbReference type="ARBA" id="ARBA00034003"/>
    </source>
</evidence>
<keyword evidence="5" id="KW-0234">DNA repair</keyword>
<dbReference type="SUPFAM" id="SSF50249">
    <property type="entry name" value="Nucleic acid-binding proteins"/>
    <property type="match status" value="1"/>
</dbReference>
<dbReference type="Pfam" id="PF14743">
    <property type="entry name" value="DNA_ligase_OB_2"/>
    <property type="match status" value="1"/>
</dbReference>
<dbReference type="InterPro" id="IPR050326">
    <property type="entry name" value="NAD_dep_DNA_ligaseB"/>
</dbReference>
<evidence type="ECO:0000256" key="3">
    <source>
        <dbReference type="ARBA" id="ARBA00022705"/>
    </source>
</evidence>
<comment type="cofactor">
    <cofactor evidence="1">
        <name>a divalent metal cation</name>
        <dbReference type="ChEBI" id="CHEBI:60240"/>
    </cofactor>
</comment>
<dbReference type="Gene3D" id="3.30.1490.70">
    <property type="match status" value="1"/>
</dbReference>
<organism evidence="9 10">
    <name type="scientific">Gallibacterium trehalosifermentans</name>
    <dbReference type="NCBI Taxonomy" id="516935"/>
    <lineage>
        <taxon>Bacteria</taxon>
        <taxon>Pseudomonadati</taxon>
        <taxon>Pseudomonadota</taxon>
        <taxon>Gammaproteobacteria</taxon>
        <taxon>Pasteurellales</taxon>
        <taxon>Pasteurellaceae</taxon>
        <taxon>Gallibacterium</taxon>
    </lineage>
</organism>
<evidence type="ECO:0000313" key="10">
    <source>
        <dbReference type="Proteomes" id="UP001589767"/>
    </source>
</evidence>
<dbReference type="InterPro" id="IPR029319">
    <property type="entry name" value="DNA_ligase_OB"/>
</dbReference>
<dbReference type="GO" id="GO:0003910">
    <property type="term" value="F:DNA ligase (ATP) activity"/>
    <property type="evidence" value="ECO:0007669"/>
    <property type="project" value="UniProtKB-EC"/>
</dbReference>
<dbReference type="CDD" id="cd08041">
    <property type="entry name" value="OBF_kDNA_ligase_like"/>
    <property type="match status" value="1"/>
</dbReference>
<gene>
    <name evidence="9" type="ORF">ACFFHK_06170</name>
</gene>
<dbReference type="InterPro" id="IPR012310">
    <property type="entry name" value="DNA_ligase_ATP-dep_cent"/>
</dbReference>
<evidence type="ECO:0000256" key="7">
    <source>
        <dbReference type="SAM" id="SignalP"/>
    </source>
</evidence>
<sequence>MRRLLLGLLSMICILPAQAKESVMLLNEYRDQDLQGWVMSEKLDGVRGYWNGKQLITRQENRLFPPDYFIKDFPPFAIDGELFSERGKFAEISSITRSLEDKGWYKLKLYVFDVPEAQGDLWQRLSVLQDYLVKHPSPYIEIIPQLPIENKQAVFQFLDQVEKLGGEGVVVRNPKAEYLTGRSNQILKLKRHQDEECTVIAHHKGKGQFHNVMGSLTCENYRGQFKIGSGFSLDERANPPPIGSVITYKYRGETAKGKPKFATYWRQRVTTQPVDNGLQTVDPY</sequence>
<dbReference type="EMBL" id="JBHLWB010000006">
    <property type="protein sequence ID" value="MFC0309296.1"/>
    <property type="molecule type" value="Genomic_DNA"/>
</dbReference>
<protein>
    <submittedName>
        <fullName evidence="9">DNA ligase</fullName>
        <ecNumber evidence="9">6.5.1.1</ecNumber>
    </submittedName>
</protein>
<comment type="caution">
    <text evidence="9">The sequence shown here is derived from an EMBL/GenBank/DDBJ whole genome shotgun (WGS) entry which is preliminary data.</text>
</comment>
<dbReference type="NCBIfam" id="NF006592">
    <property type="entry name" value="PRK09125.1"/>
    <property type="match status" value="1"/>
</dbReference>
<dbReference type="PANTHER" id="PTHR47810">
    <property type="entry name" value="DNA LIGASE"/>
    <property type="match status" value="1"/>
</dbReference>
<dbReference type="SUPFAM" id="SSF56091">
    <property type="entry name" value="DNA ligase/mRNA capping enzyme, catalytic domain"/>
    <property type="match status" value="1"/>
</dbReference>
<feature type="chain" id="PRO_5045179673" evidence="7">
    <location>
        <begin position="20"/>
        <end position="284"/>
    </location>
</feature>
<dbReference type="Proteomes" id="UP001589767">
    <property type="component" value="Unassembled WGS sequence"/>
</dbReference>
<feature type="signal peptide" evidence="7">
    <location>
        <begin position="1"/>
        <end position="19"/>
    </location>
</feature>
<dbReference type="Gene3D" id="3.30.470.30">
    <property type="entry name" value="DNA ligase/mRNA capping enzyme"/>
    <property type="match status" value="1"/>
</dbReference>
<keyword evidence="3" id="KW-0235">DNA replication</keyword>
<dbReference type="Pfam" id="PF01068">
    <property type="entry name" value="DNA_ligase_A_M"/>
    <property type="match status" value="1"/>
</dbReference>
<dbReference type="Gene3D" id="2.40.50.140">
    <property type="entry name" value="Nucleic acid-binding proteins"/>
    <property type="match status" value="1"/>
</dbReference>
<evidence type="ECO:0000313" key="9">
    <source>
        <dbReference type="EMBL" id="MFC0309296.1"/>
    </source>
</evidence>
<evidence type="ECO:0000256" key="2">
    <source>
        <dbReference type="ARBA" id="ARBA00022598"/>
    </source>
</evidence>
<comment type="catalytic activity">
    <reaction evidence="6">
        <text>ATP + (deoxyribonucleotide)n-3'-hydroxyl + 5'-phospho-(deoxyribonucleotide)m = (deoxyribonucleotide)n+m + AMP + diphosphate.</text>
        <dbReference type="EC" id="6.5.1.1"/>
    </reaction>
</comment>
<evidence type="ECO:0000256" key="4">
    <source>
        <dbReference type="ARBA" id="ARBA00022763"/>
    </source>
</evidence>